<evidence type="ECO:0000259" key="10">
    <source>
        <dbReference type="Pfam" id="PF08543"/>
    </source>
</evidence>
<dbReference type="Proteomes" id="UP000285376">
    <property type="component" value="Unassembled WGS sequence"/>
</dbReference>
<organism evidence="11 12">
    <name type="scientific">Dermacoccus abyssi</name>
    <dbReference type="NCBI Taxonomy" id="322596"/>
    <lineage>
        <taxon>Bacteria</taxon>
        <taxon>Bacillati</taxon>
        <taxon>Actinomycetota</taxon>
        <taxon>Actinomycetes</taxon>
        <taxon>Micrococcales</taxon>
        <taxon>Dermacoccaceae</taxon>
        <taxon>Dermacoccus</taxon>
    </lineage>
</organism>
<keyword evidence="8" id="KW-0067">ATP-binding</keyword>
<dbReference type="PANTHER" id="PTHR20858">
    <property type="entry name" value="PHOSPHOMETHYLPYRIMIDINE KINASE"/>
    <property type="match status" value="1"/>
</dbReference>
<keyword evidence="7 11" id="KW-0418">Kinase</keyword>
<evidence type="ECO:0000256" key="9">
    <source>
        <dbReference type="ARBA" id="ARBA00022977"/>
    </source>
</evidence>
<dbReference type="Pfam" id="PF08543">
    <property type="entry name" value="Phos_pyr_kin"/>
    <property type="match status" value="1"/>
</dbReference>
<dbReference type="GO" id="GO:0008972">
    <property type="term" value="F:phosphomethylpyrimidine kinase activity"/>
    <property type="evidence" value="ECO:0007669"/>
    <property type="project" value="UniProtKB-EC"/>
</dbReference>
<evidence type="ECO:0000256" key="7">
    <source>
        <dbReference type="ARBA" id="ARBA00022777"/>
    </source>
</evidence>
<keyword evidence="9" id="KW-0784">Thiamine biosynthesis</keyword>
<evidence type="ECO:0000256" key="1">
    <source>
        <dbReference type="ARBA" id="ARBA00000151"/>
    </source>
</evidence>
<evidence type="ECO:0000313" key="12">
    <source>
        <dbReference type="Proteomes" id="UP000285376"/>
    </source>
</evidence>
<proteinExistence type="predicted"/>
<accession>A0A417Z402</accession>
<dbReference type="InterPro" id="IPR029056">
    <property type="entry name" value="Ribokinase-like"/>
</dbReference>
<dbReference type="GO" id="GO:0008902">
    <property type="term" value="F:hydroxymethylpyrimidine kinase activity"/>
    <property type="evidence" value="ECO:0007669"/>
    <property type="project" value="UniProtKB-EC"/>
</dbReference>
<dbReference type="GO" id="GO:0005829">
    <property type="term" value="C:cytosol"/>
    <property type="evidence" value="ECO:0007669"/>
    <property type="project" value="TreeGrafter"/>
</dbReference>
<keyword evidence="6" id="KW-0547">Nucleotide-binding</keyword>
<dbReference type="EC" id="2.7.1.49" evidence="11"/>
<evidence type="ECO:0000313" key="11">
    <source>
        <dbReference type="EMBL" id="RHW45483.1"/>
    </source>
</evidence>
<evidence type="ECO:0000256" key="5">
    <source>
        <dbReference type="ARBA" id="ARBA00022679"/>
    </source>
</evidence>
<evidence type="ECO:0000256" key="4">
    <source>
        <dbReference type="ARBA" id="ARBA00004769"/>
    </source>
</evidence>
<comment type="catalytic activity">
    <reaction evidence="1">
        <text>4-amino-5-hydroxymethyl-2-methylpyrimidine + ATP = 4-amino-2-methyl-5-(phosphooxymethyl)pyrimidine + ADP + H(+)</text>
        <dbReference type="Rhea" id="RHEA:23096"/>
        <dbReference type="ChEBI" id="CHEBI:15378"/>
        <dbReference type="ChEBI" id="CHEBI:16892"/>
        <dbReference type="ChEBI" id="CHEBI:30616"/>
        <dbReference type="ChEBI" id="CHEBI:58354"/>
        <dbReference type="ChEBI" id="CHEBI:456216"/>
        <dbReference type="EC" id="2.7.1.49"/>
    </reaction>
</comment>
<name>A0A417Z402_9MICO</name>
<keyword evidence="5 11" id="KW-0808">Transferase</keyword>
<comment type="caution">
    <text evidence="11">The sequence shown here is derived from an EMBL/GenBank/DDBJ whole genome shotgun (WGS) entry which is preliminary data.</text>
</comment>
<dbReference type="FunFam" id="3.40.1190.20:FF:000003">
    <property type="entry name" value="Phosphomethylpyrimidine kinase ThiD"/>
    <property type="match status" value="1"/>
</dbReference>
<evidence type="ECO:0000256" key="8">
    <source>
        <dbReference type="ARBA" id="ARBA00022840"/>
    </source>
</evidence>
<dbReference type="UniPathway" id="UPA00060">
    <property type="reaction ID" value="UER00138"/>
</dbReference>
<dbReference type="PANTHER" id="PTHR20858:SF17">
    <property type="entry name" value="HYDROXYMETHYLPYRIMIDINE_PHOSPHOMETHYLPYRIMIDINE KINASE THI20-RELATED"/>
    <property type="match status" value="1"/>
</dbReference>
<evidence type="ECO:0000256" key="2">
    <source>
        <dbReference type="ARBA" id="ARBA00000565"/>
    </source>
</evidence>
<dbReference type="Gene3D" id="3.40.1190.20">
    <property type="match status" value="1"/>
</dbReference>
<dbReference type="InterPro" id="IPR004399">
    <property type="entry name" value="HMP/HMP-P_kinase_dom"/>
</dbReference>
<protein>
    <submittedName>
        <fullName evidence="11">Bifunctional hydroxymethylpyrimidine kinase/phosphomethylpyrimidine kinase</fullName>
        <ecNumber evidence="11">2.7.1.49</ecNumber>
        <ecNumber evidence="11">2.7.4.7</ecNumber>
    </submittedName>
</protein>
<feature type="domain" description="Pyridoxamine kinase/Phosphomethylpyrimidine kinase" evidence="10">
    <location>
        <begin position="15"/>
        <end position="263"/>
    </location>
</feature>
<dbReference type="EC" id="2.7.4.7" evidence="11"/>
<comment type="pathway">
    <text evidence="4">Cofactor biosynthesis; thiamine diphosphate biosynthesis; 4-amino-2-methyl-5-diphosphomethylpyrimidine from 5-amino-1-(5-phospho-D-ribosyl)imidazole: step 3/3.</text>
</comment>
<evidence type="ECO:0000256" key="3">
    <source>
        <dbReference type="ARBA" id="ARBA00003848"/>
    </source>
</evidence>
<dbReference type="GO" id="GO:0009229">
    <property type="term" value="P:thiamine diphosphate biosynthetic process"/>
    <property type="evidence" value="ECO:0007669"/>
    <property type="project" value="UniProtKB-UniPathway"/>
</dbReference>
<gene>
    <name evidence="11" type="primary">thiD</name>
    <name evidence="11" type="ORF">D1832_08810</name>
</gene>
<dbReference type="GO" id="GO:0005524">
    <property type="term" value="F:ATP binding"/>
    <property type="evidence" value="ECO:0007669"/>
    <property type="project" value="UniProtKB-KW"/>
</dbReference>
<dbReference type="EMBL" id="QWLM01000009">
    <property type="protein sequence ID" value="RHW45483.1"/>
    <property type="molecule type" value="Genomic_DNA"/>
</dbReference>
<comment type="catalytic activity">
    <reaction evidence="2">
        <text>4-amino-2-methyl-5-(phosphooxymethyl)pyrimidine + ATP = 4-amino-2-methyl-5-(diphosphooxymethyl)pyrimidine + ADP</text>
        <dbReference type="Rhea" id="RHEA:19893"/>
        <dbReference type="ChEBI" id="CHEBI:30616"/>
        <dbReference type="ChEBI" id="CHEBI:57841"/>
        <dbReference type="ChEBI" id="CHEBI:58354"/>
        <dbReference type="ChEBI" id="CHEBI:456216"/>
        <dbReference type="EC" id="2.7.4.7"/>
    </reaction>
</comment>
<dbReference type="InterPro" id="IPR013749">
    <property type="entry name" value="PM/HMP-P_kinase-1"/>
</dbReference>
<dbReference type="GO" id="GO:0009228">
    <property type="term" value="P:thiamine biosynthetic process"/>
    <property type="evidence" value="ECO:0007669"/>
    <property type="project" value="UniProtKB-KW"/>
</dbReference>
<dbReference type="RefSeq" id="WP_118913540.1">
    <property type="nucleotide sequence ID" value="NZ_CBCRVH010000010.1"/>
</dbReference>
<evidence type="ECO:0000256" key="6">
    <source>
        <dbReference type="ARBA" id="ARBA00022741"/>
    </source>
</evidence>
<dbReference type="NCBIfam" id="TIGR00097">
    <property type="entry name" value="HMP-P_kinase"/>
    <property type="match status" value="1"/>
</dbReference>
<dbReference type="CDD" id="cd01169">
    <property type="entry name" value="HMPP_kinase"/>
    <property type="match status" value="1"/>
</dbReference>
<dbReference type="AlphaFoldDB" id="A0A417Z402"/>
<reference evidence="11 12" key="1">
    <citation type="submission" date="2018-08" db="EMBL/GenBank/DDBJ databases">
        <title>Whole genome sequence analysis of Dermacoccus abyssi bacteria isolated from Deep Mariana trench Micromonospora spp reveals genes involved in the environmental adaptation and production of secondary metabolites.</title>
        <authorList>
            <person name="Abdel-Mageed W.M."/>
            <person name="Lehri B."/>
            <person name="Nouioui I."/>
            <person name="Goodfellow I."/>
            <person name="Jaspars M."/>
            <person name="Karlyshev A."/>
        </authorList>
    </citation>
    <scope>NUCLEOTIDE SEQUENCE [LARGE SCALE GENOMIC DNA]</scope>
    <source>
        <strain evidence="11 12">MT1.1</strain>
    </source>
</reference>
<comment type="function">
    <text evidence="3">Catalyzes the phosphorylation of hydroxymethylpyrimidine phosphate (HMP-P) to HMP-PP, and of HMP to HMP-P.</text>
</comment>
<sequence>MKTRIPNVLSIAGTDPSGGAGIMADLKTFGALGAYGCGVVTAVVAQNTQGVEAVGLLTPDQVRTQIENLLADVRIDAIKIGMLGSAAVIETVADALEAHPEVPWRVLDPVMVASSGDRLLDEDAVDALRSRLVPTADVITPNLAEAAVLLDLPEPPPEPTEDLAARLAQLGAGVMLKGGHGAGDSSEDVLLVGGDVTRLSAPRIATRNTHGTGCTLSAAMAALRPQRDGWAEATRDAKDYLTQALAASERLDVGAGTGHGPVHHFHAWW</sequence>
<dbReference type="SUPFAM" id="SSF53613">
    <property type="entry name" value="Ribokinase-like"/>
    <property type="match status" value="1"/>
</dbReference>